<dbReference type="Proteomes" id="UP000092321">
    <property type="component" value="Unassembled WGS sequence"/>
</dbReference>
<evidence type="ECO:0000259" key="5">
    <source>
        <dbReference type="Pfam" id="PF01521"/>
    </source>
</evidence>
<dbReference type="GO" id="GO:0016226">
    <property type="term" value="P:iron-sulfur cluster assembly"/>
    <property type="evidence" value="ECO:0007669"/>
    <property type="project" value="InterPro"/>
</dbReference>
<dbReference type="InterPro" id="IPR050322">
    <property type="entry name" value="Fe-S_cluster_asmbl/transfer"/>
</dbReference>
<dbReference type="GO" id="GO:0005739">
    <property type="term" value="C:mitochondrion"/>
    <property type="evidence" value="ECO:0007669"/>
    <property type="project" value="TreeGrafter"/>
</dbReference>
<organism evidence="6 7">
    <name type="scientific">Hanseniaspora valbyensis NRRL Y-1626</name>
    <dbReference type="NCBI Taxonomy" id="766949"/>
    <lineage>
        <taxon>Eukaryota</taxon>
        <taxon>Fungi</taxon>
        <taxon>Dikarya</taxon>
        <taxon>Ascomycota</taxon>
        <taxon>Saccharomycotina</taxon>
        <taxon>Saccharomycetes</taxon>
        <taxon>Saccharomycodales</taxon>
        <taxon>Saccharomycodaceae</taxon>
        <taxon>Hanseniaspora</taxon>
    </lineage>
</organism>
<dbReference type="InterPro" id="IPR017870">
    <property type="entry name" value="FeS_cluster_insertion_CS"/>
</dbReference>
<accession>A0A1B7TH07</accession>
<dbReference type="EMBL" id="LXPE01000005">
    <property type="protein sequence ID" value="OBA27978.1"/>
    <property type="molecule type" value="Genomic_DNA"/>
</dbReference>
<dbReference type="OrthoDB" id="333486at2759"/>
<dbReference type="NCBIfam" id="TIGR00049">
    <property type="entry name" value="iron-sulfur cluster assembly accessory protein"/>
    <property type="match status" value="1"/>
</dbReference>
<dbReference type="Pfam" id="PF01521">
    <property type="entry name" value="Fe-S_biosyn"/>
    <property type="match status" value="1"/>
</dbReference>
<reference evidence="7" key="1">
    <citation type="journal article" date="2016" name="Proc. Natl. Acad. Sci. U.S.A.">
        <title>Comparative genomics of biotechnologically important yeasts.</title>
        <authorList>
            <person name="Riley R."/>
            <person name="Haridas S."/>
            <person name="Wolfe K.H."/>
            <person name="Lopes M.R."/>
            <person name="Hittinger C.T."/>
            <person name="Goeker M."/>
            <person name="Salamov A.A."/>
            <person name="Wisecaver J.H."/>
            <person name="Long T.M."/>
            <person name="Calvey C.H."/>
            <person name="Aerts A.L."/>
            <person name="Barry K.W."/>
            <person name="Choi C."/>
            <person name="Clum A."/>
            <person name="Coughlan A.Y."/>
            <person name="Deshpande S."/>
            <person name="Douglass A.P."/>
            <person name="Hanson S.J."/>
            <person name="Klenk H.-P."/>
            <person name="LaButti K.M."/>
            <person name="Lapidus A."/>
            <person name="Lindquist E.A."/>
            <person name="Lipzen A.M."/>
            <person name="Meier-Kolthoff J.P."/>
            <person name="Ohm R.A."/>
            <person name="Otillar R.P."/>
            <person name="Pangilinan J.L."/>
            <person name="Peng Y."/>
            <person name="Rokas A."/>
            <person name="Rosa C.A."/>
            <person name="Scheuner C."/>
            <person name="Sibirny A.A."/>
            <person name="Slot J.C."/>
            <person name="Stielow J.B."/>
            <person name="Sun H."/>
            <person name="Kurtzman C.P."/>
            <person name="Blackwell M."/>
            <person name="Grigoriev I.V."/>
            <person name="Jeffries T.W."/>
        </authorList>
    </citation>
    <scope>NUCLEOTIDE SEQUENCE [LARGE SCALE GENOMIC DNA]</scope>
    <source>
        <strain evidence="7">NRRL Y-1626</strain>
    </source>
</reference>
<comment type="similarity">
    <text evidence="1">Belongs to the HesB/IscA family.</text>
</comment>
<dbReference type="Gene3D" id="2.60.300.12">
    <property type="entry name" value="HesB-like domain"/>
    <property type="match status" value="1"/>
</dbReference>
<name>A0A1B7TH07_9ASCO</name>
<dbReference type="PANTHER" id="PTHR10072:SF41">
    <property type="entry name" value="IRON-SULFUR CLUSTER ASSEMBLY 1 HOMOLOG, MITOCHONDRIAL"/>
    <property type="match status" value="1"/>
</dbReference>
<evidence type="ECO:0000256" key="4">
    <source>
        <dbReference type="SAM" id="MobiDB-lite"/>
    </source>
</evidence>
<dbReference type="SUPFAM" id="SSF89360">
    <property type="entry name" value="HesB-like domain"/>
    <property type="match status" value="1"/>
</dbReference>
<gene>
    <name evidence="6" type="ORF">HANVADRAFT_51727</name>
</gene>
<feature type="region of interest" description="Disordered" evidence="4">
    <location>
        <begin position="125"/>
        <end position="153"/>
    </location>
</feature>
<dbReference type="AlphaFoldDB" id="A0A1B7TH07"/>
<dbReference type="InterPro" id="IPR016092">
    <property type="entry name" value="ATAP"/>
</dbReference>
<sequence length="263" mass="29632">MLSTKSINLFSSQLNRFTTKNIRLISNDSILSLQQARNRVNTSEKILFEDLRTNTRNFDEGELKANNNWAKNTVQTKTWSTYKLPSKDSLKEQEEKLSQQLKAQSDAPTLRAQEIPSSDIKTAAISQSPAKLRRSAANTTSASRVANRRRNRQQKLKAPITLLPNALLHLKKLNNQPTPKYIKIGVTSRGCSGLSYDLQYVTEPNKYDEVVEQDGVKIIIDSKALLTIIGSEMDWIDDKLSNRFVFKNPNSKGTCGCGESFHV</sequence>
<protein>
    <recommendedName>
        <fullName evidence="3">Iron-sulfur assembly protein 1</fullName>
    </recommendedName>
</protein>
<dbReference type="PANTHER" id="PTHR10072">
    <property type="entry name" value="IRON-SULFUR CLUSTER ASSEMBLY PROTEIN"/>
    <property type="match status" value="1"/>
</dbReference>
<dbReference type="InterPro" id="IPR035903">
    <property type="entry name" value="HesB-like_dom_sf"/>
</dbReference>
<evidence type="ECO:0000256" key="1">
    <source>
        <dbReference type="ARBA" id="ARBA00006718"/>
    </source>
</evidence>
<dbReference type="FunFam" id="2.60.300.12:FF:000001">
    <property type="entry name" value="Iron-binding protein IscA"/>
    <property type="match status" value="1"/>
</dbReference>
<dbReference type="InterPro" id="IPR000361">
    <property type="entry name" value="ATAP_core_dom"/>
</dbReference>
<evidence type="ECO:0000313" key="6">
    <source>
        <dbReference type="EMBL" id="OBA27978.1"/>
    </source>
</evidence>
<evidence type="ECO:0000256" key="2">
    <source>
        <dbReference type="ARBA" id="ARBA00054873"/>
    </source>
</evidence>
<dbReference type="GO" id="GO:0051537">
    <property type="term" value="F:2 iron, 2 sulfur cluster binding"/>
    <property type="evidence" value="ECO:0007669"/>
    <property type="project" value="TreeGrafter"/>
</dbReference>
<evidence type="ECO:0000313" key="7">
    <source>
        <dbReference type="Proteomes" id="UP000092321"/>
    </source>
</evidence>
<comment type="caution">
    <text evidence="6">The sequence shown here is derived from an EMBL/GenBank/DDBJ whole genome shotgun (WGS) entry which is preliminary data.</text>
</comment>
<feature type="domain" description="Core" evidence="5">
    <location>
        <begin position="160"/>
        <end position="259"/>
    </location>
</feature>
<keyword evidence="7" id="KW-1185">Reference proteome</keyword>
<proteinExistence type="inferred from homology"/>
<comment type="function">
    <text evidence="2">Involved in the assembly of mitochondrial and cytoplasmic iron-sulfur proteins. Probably involved in the binding of an intermediate of Fe/S cluster assembly.</text>
</comment>
<evidence type="ECO:0000256" key="3">
    <source>
        <dbReference type="ARBA" id="ARBA00071673"/>
    </source>
</evidence>
<dbReference type="PROSITE" id="PS01152">
    <property type="entry name" value="HESB"/>
    <property type="match status" value="1"/>
</dbReference>